<organism evidence="2 3">
    <name type="scientific">Rhynchophorus ferrugineus</name>
    <name type="common">Red palm weevil</name>
    <name type="synonym">Curculio ferrugineus</name>
    <dbReference type="NCBI Taxonomy" id="354439"/>
    <lineage>
        <taxon>Eukaryota</taxon>
        <taxon>Metazoa</taxon>
        <taxon>Ecdysozoa</taxon>
        <taxon>Arthropoda</taxon>
        <taxon>Hexapoda</taxon>
        <taxon>Insecta</taxon>
        <taxon>Pterygota</taxon>
        <taxon>Neoptera</taxon>
        <taxon>Endopterygota</taxon>
        <taxon>Coleoptera</taxon>
        <taxon>Polyphaga</taxon>
        <taxon>Cucujiformia</taxon>
        <taxon>Curculionidae</taxon>
        <taxon>Dryophthorinae</taxon>
        <taxon>Rhynchophorus</taxon>
    </lineage>
</organism>
<comment type="caution">
    <text evidence="2">The sequence shown here is derived from an EMBL/GenBank/DDBJ whole genome shotgun (WGS) entry which is preliminary data.</text>
</comment>
<gene>
    <name evidence="2" type="ORF">GWI33_001693</name>
</gene>
<keyword evidence="3" id="KW-1185">Reference proteome</keyword>
<feature type="region of interest" description="Disordered" evidence="1">
    <location>
        <begin position="22"/>
        <end position="92"/>
    </location>
</feature>
<sequence>MAIKLRTKYTFSAADIPRIQSKLATSPNKKTKIPGRAKLGGGFENVQTTTQGSSGLLNVEETPTPTSSIETEDSNTREVGEKDVEGDGEQSD</sequence>
<protein>
    <submittedName>
        <fullName evidence="2">Uncharacterized protein</fullName>
    </submittedName>
</protein>
<evidence type="ECO:0000313" key="3">
    <source>
        <dbReference type="Proteomes" id="UP000625711"/>
    </source>
</evidence>
<reference evidence="2" key="1">
    <citation type="submission" date="2020-08" db="EMBL/GenBank/DDBJ databases">
        <title>Genome sequencing and assembly of the red palm weevil Rhynchophorus ferrugineus.</title>
        <authorList>
            <person name="Dias G.B."/>
            <person name="Bergman C.M."/>
            <person name="Manee M."/>
        </authorList>
    </citation>
    <scope>NUCLEOTIDE SEQUENCE</scope>
    <source>
        <strain evidence="2">AA-2017</strain>
        <tissue evidence="2">Whole larva</tissue>
    </source>
</reference>
<dbReference type="EMBL" id="JAACXV010000014">
    <property type="protein sequence ID" value="KAF7287333.1"/>
    <property type="molecule type" value="Genomic_DNA"/>
</dbReference>
<name>A0A834IZV2_RHYFE</name>
<dbReference type="Proteomes" id="UP000625711">
    <property type="component" value="Unassembled WGS sequence"/>
</dbReference>
<feature type="compositionally biased region" description="Basic and acidic residues" evidence="1">
    <location>
        <begin position="74"/>
        <end position="85"/>
    </location>
</feature>
<accession>A0A834IZV2</accession>
<proteinExistence type="predicted"/>
<feature type="compositionally biased region" description="Polar residues" evidence="1">
    <location>
        <begin position="45"/>
        <end position="56"/>
    </location>
</feature>
<dbReference type="AlphaFoldDB" id="A0A834IZV2"/>
<evidence type="ECO:0000256" key="1">
    <source>
        <dbReference type="SAM" id="MobiDB-lite"/>
    </source>
</evidence>
<evidence type="ECO:0000313" key="2">
    <source>
        <dbReference type="EMBL" id="KAF7287333.1"/>
    </source>
</evidence>
<feature type="compositionally biased region" description="Low complexity" evidence="1">
    <location>
        <begin position="60"/>
        <end position="69"/>
    </location>
</feature>